<keyword evidence="2 5" id="KW-0560">Oxidoreductase</keyword>
<dbReference type="InterPro" id="IPR036291">
    <property type="entry name" value="NAD(P)-bd_dom_sf"/>
</dbReference>
<dbReference type="SUPFAM" id="SSF52283">
    <property type="entry name" value="Formate/glycerate dehydrogenase catalytic domain-like"/>
    <property type="match status" value="1"/>
</dbReference>
<evidence type="ECO:0000256" key="3">
    <source>
        <dbReference type="ARBA" id="ARBA00023027"/>
    </source>
</evidence>
<evidence type="ECO:0000256" key="2">
    <source>
        <dbReference type="ARBA" id="ARBA00023002"/>
    </source>
</evidence>
<dbReference type="Pfam" id="PF02826">
    <property type="entry name" value="2-Hacid_dh_C"/>
    <property type="match status" value="1"/>
</dbReference>
<keyword evidence="6" id="KW-1185">Reference proteome</keyword>
<evidence type="ECO:0000313" key="5">
    <source>
        <dbReference type="EMBL" id="CAG4927777.1"/>
    </source>
</evidence>
<dbReference type="RefSeq" id="WP_228883919.1">
    <property type="nucleotide sequence ID" value="NZ_CAJQYX010000023.1"/>
</dbReference>
<dbReference type="InterPro" id="IPR029752">
    <property type="entry name" value="D-isomer_DH_CS1"/>
</dbReference>
<reference evidence="5" key="1">
    <citation type="submission" date="2021-04" db="EMBL/GenBank/DDBJ databases">
        <authorList>
            <person name="Vanwijnsberghe S."/>
        </authorList>
    </citation>
    <scope>NUCLEOTIDE SEQUENCE</scope>
    <source>
        <strain evidence="5">LMG 31841</strain>
    </source>
</reference>
<evidence type="ECO:0000256" key="1">
    <source>
        <dbReference type="ARBA" id="ARBA00022857"/>
    </source>
</evidence>
<dbReference type="GO" id="GO:0005829">
    <property type="term" value="C:cytosol"/>
    <property type="evidence" value="ECO:0007669"/>
    <property type="project" value="TreeGrafter"/>
</dbReference>
<dbReference type="CDD" id="cd12156">
    <property type="entry name" value="HPPR"/>
    <property type="match status" value="1"/>
</dbReference>
<organism evidence="5 6">
    <name type="scientific">Paraburkholderia saeva</name>
    <dbReference type="NCBI Taxonomy" id="2777537"/>
    <lineage>
        <taxon>Bacteria</taxon>
        <taxon>Pseudomonadati</taxon>
        <taxon>Pseudomonadota</taxon>
        <taxon>Betaproteobacteria</taxon>
        <taxon>Burkholderiales</taxon>
        <taxon>Burkholderiaceae</taxon>
        <taxon>Paraburkholderia</taxon>
    </lineage>
</organism>
<accession>A0A9N8S2G9</accession>
<dbReference type="InterPro" id="IPR006140">
    <property type="entry name" value="D-isomer_DH_NAD-bd"/>
</dbReference>
<dbReference type="InterPro" id="IPR050223">
    <property type="entry name" value="D-isomer_2-hydroxyacid_DH"/>
</dbReference>
<dbReference type="AlphaFoldDB" id="A0A9N8S2G9"/>
<evidence type="ECO:0000259" key="4">
    <source>
        <dbReference type="Pfam" id="PF02826"/>
    </source>
</evidence>
<dbReference type="EMBL" id="CAJQZC010000019">
    <property type="protein sequence ID" value="CAG4927777.1"/>
    <property type="molecule type" value="Genomic_DNA"/>
</dbReference>
<dbReference type="PROSITE" id="PS00065">
    <property type="entry name" value="D_2_HYDROXYACID_DH_1"/>
    <property type="match status" value="1"/>
</dbReference>
<dbReference type="PANTHER" id="PTHR10996">
    <property type="entry name" value="2-HYDROXYACID DEHYDROGENASE-RELATED"/>
    <property type="match status" value="1"/>
</dbReference>
<dbReference type="EC" id="1.1.1.215" evidence="5"/>
<dbReference type="GO" id="GO:0008873">
    <property type="term" value="F:gluconate 2-dehydrogenase activity"/>
    <property type="evidence" value="ECO:0007669"/>
    <property type="project" value="UniProtKB-EC"/>
</dbReference>
<dbReference type="PANTHER" id="PTHR10996:SF178">
    <property type="entry name" value="2-HYDROXYACID DEHYDROGENASE YGL185C-RELATED"/>
    <property type="match status" value="1"/>
</dbReference>
<name>A0A9N8S2G9_9BURK</name>
<feature type="domain" description="D-isomer specific 2-hydroxyacid dehydrogenase NAD-binding" evidence="4">
    <location>
        <begin position="113"/>
        <end position="284"/>
    </location>
</feature>
<keyword evidence="3" id="KW-0520">NAD</keyword>
<dbReference type="FunFam" id="3.40.50.720:FF:000213">
    <property type="entry name" value="Putative 2-hydroxyacid dehydrogenase"/>
    <property type="match status" value="1"/>
</dbReference>
<protein>
    <submittedName>
        <fullName evidence="5">2-ketogluconate reductase</fullName>
        <ecNumber evidence="5">1.1.1.215</ecNumber>
    </submittedName>
</protein>
<dbReference type="SUPFAM" id="SSF51735">
    <property type="entry name" value="NAD(P)-binding Rossmann-fold domains"/>
    <property type="match status" value="1"/>
</dbReference>
<sequence>MSAHPTRRQVLALIPLPGATVDALQREYTLHYHPDGATLTVFQQLHTQPVTAVVTNGSTGLTDVQMAQLPALEIVCAFGAGYENVDVAAAARRGIVVTHAPGANADTVADHALGFMLALARGYAPLTEAVRAGRWRSARDERPTLTGATLGIVGMGRIGRLIATRATAFSMETGYHTRHPHDAVAYRHYSDLTQLAAASDFLVIACPGGAATRHLVNRAVLRALGPAGYVVNISRGSVLDTSALIDALREGEIAGAGLDVIEGEPEVPAALLHCESVLLTPHVAGRSPASLTAQRDALLASLAQHFCGVPVEFAVHTP</sequence>
<dbReference type="Proteomes" id="UP000789704">
    <property type="component" value="Unassembled WGS sequence"/>
</dbReference>
<comment type="caution">
    <text evidence="5">The sequence shown here is derived from an EMBL/GenBank/DDBJ whole genome shotgun (WGS) entry which is preliminary data.</text>
</comment>
<dbReference type="GO" id="GO:0016618">
    <property type="term" value="F:hydroxypyruvate reductase [NAD(P)H] activity"/>
    <property type="evidence" value="ECO:0007669"/>
    <property type="project" value="TreeGrafter"/>
</dbReference>
<proteinExistence type="predicted"/>
<dbReference type="GO" id="GO:0051287">
    <property type="term" value="F:NAD binding"/>
    <property type="evidence" value="ECO:0007669"/>
    <property type="project" value="InterPro"/>
</dbReference>
<keyword evidence="1" id="KW-0521">NADP</keyword>
<gene>
    <name evidence="5" type="ORF">LMG31841_05736</name>
</gene>
<dbReference type="Gene3D" id="3.40.50.720">
    <property type="entry name" value="NAD(P)-binding Rossmann-like Domain"/>
    <property type="match status" value="2"/>
</dbReference>
<dbReference type="GO" id="GO:0030267">
    <property type="term" value="F:glyoxylate reductase (NADPH) activity"/>
    <property type="evidence" value="ECO:0007669"/>
    <property type="project" value="TreeGrafter"/>
</dbReference>
<evidence type="ECO:0000313" key="6">
    <source>
        <dbReference type="Proteomes" id="UP000789704"/>
    </source>
</evidence>